<dbReference type="EMBL" id="VSRR010000235">
    <property type="protein sequence ID" value="MPC12768.1"/>
    <property type="molecule type" value="Genomic_DNA"/>
</dbReference>
<evidence type="ECO:0000313" key="1">
    <source>
        <dbReference type="EMBL" id="MPC12768.1"/>
    </source>
</evidence>
<dbReference type="AlphaFoldDB" id="A0A5B7CUH6"/>
<gene>
    <name evidence="1" type="ORF">E2C01_005475</name>
</gene>
<accession>A0A5B7CUH6</accession>
<sequence>MKHCRALNQTRLPSLPRPPRCSMRNGNDFLLVCAPSVSRFQCVIRQYQSVRRGGVESYQLGKRPMFSQMGRKGITTVMIIRINMYTWDTR</sequence>
<dbReference type="Proteomes" id="UP000324222">
    <property type="component" value="Unassembled WGS sequence"/>
</dbReference>
<protein>
    <submittedName>
        <fullName evidence="1">Uncharacterized protein</fullName>
    </submittedName>
</protein>
<reference evidence="1 2" key="1">
    <citation type="submission" date="2019-05" db="EMBL/GenBank/DDBJ databases">
        <title>Another draft genome of Portunus trituberculatus and its Hox gene families provides insights of decapod evolution.</title>
        <authorList>
            <person name="Jeong J.-H."/>
            <person name="Song I."/>
            <person name="Kim S."/>
            <person name="Choi T."/>
            <person name="Kim D."/>
            <person name="Ryu S."/>
            <person name="Kim W."/>
        </authorList>
    </citation>
    <scope>NUCLEOTIDE SEQUENCE [LARGE SCALE GENOMIC DNA]</scope>
    <source>
        <tissue evidence="1">Muscle</tissue>
    </source>
</reference>
<organism evidence="1 2">
    <name type="scientific">Portunus trituberculatus</name>
    <name type="common">Swimming crab</name>
    <name type="synonym">Neptunus trituberculatus</name>
    <dbReference type="NCBI Taxonomy" id="210409"/>
    <lineage>
        <taxon>Eukaryota</taxon>
        <taxon>Metazoa</taxon>
        <taxon>Ecdysozoa</taxon>
        <taxon>Arthropoda</taxon>
        <taxon>Crustacea</taxon>
        <taxon>Multicrustacea</taxon>
        <taxon>Malacostraca</taxon>
        <taxon>Eumalacostraca</taxon>
        <taxon>Eucarida</taxon>
        <taxon>Decapoda</taxon>
        <taxon>Pleocyemata</taxon>
        <taxon>Brachyura</taxon>
        <taxon>Eubrachyura</taxon>
        <taxon>Portunoidea</taxon>
        <taxon>Portunidae</taxon>
        <taxon>Portuninae</taxon>
        <taxon>Portunus</taxon>
    </lineage>
</organism>
<name>A0A5B7CUH6_PORTR</name>
<keyword evidence="2" id="KW-1185">Reference proteome</keyword>
<evidence type="ECO:0000313" key="2">
    <source>
        <dbReference type="Proteomes" id="UP000324222"/>
    </source>
</evidence>
<comment type="caution">
    <text evidence="1">The sequence shown here is derived from an EMBL/GenBank/DDBJ whole genome shotgun (WGS) entry which is preliminary data.</text>
</comment>
<proteinExistence type="predicted"/>